<reference evidence="1 2" key="1">
    <citation type="submission" date="2016-06" db="EMBL/GenBank/DDBJ databases">
        <title>Draft Genome Sequence of Tenacibaculum soleae UCD-KL19.</title>
        <authorList>
            <person name="Eisen J.A."/>
            <person name="Coil D.A."/>
            <person name="Lujan K.M."/>
        </authorList>
    </citation>
    <scope>NUCLEOTIDE SEQUENCE [LARGE SCALE GENOMIC DNA]</scope>
    <source>
        <strain evidence="1 2">UCD-KL19</strain>
    </source>
</reference>
<dbReference type="OrthoDB" id="1448187at2"/>
<proteinExistence type="predicted"/>
<dbReference type="AlphaFoldDB" id="A0A1B9XY90"/>
<comment type="caution">
    <text evidence="1">The sequence shown here is derived from an EMBL/GenBank/DDBJ whole genome shotgun (WGS) entry which is preliminary data.</text>
</comment>
<dbReference type="RefSeq" id="WP_068705148.1">
    <property type="nucleotide sequence ID" value="NZ_MAKX01000013.1"/>
</dbReference>
<organism evidence="1 2">
    <name type="scientific">Tenacibaculum soleae</name>
    <dbReference type="NCBI Taxonomy" id="447689"/>
    <lineage>
        <taxon>Bacteria</taxon>
        <taxon>Pseudomonadati</taxon>
        <taxon>Bacteroidota</taxon>
        <taxon>Flavobacteriia</taxon>
        <taxon>Flavobacteriales</taxon>
        <taxon>Flavobacteriaceae</taxon>
        <taxon>Tenacibaculum</taxon>
    </lineage>
</organism>
<gene>
    <name evidence="1" type="ORF">BA195_10125</name>
</gene>
<sequence length="162" mass="18563">MNFNQHINKETTTITNFFTNQSDITINKLLNEGFNCYDAVITSASTTSSHKLFGIVEAKTRDINHDTHQGGVLIQLDKLNSVKQALNEAKSLQKNLNKTLKSYYLVQYNDFTYLFDLECVDYGKLYSKLLPKHTAKDGSNEWIYKDIFLLQPEQAIITTKTI</sequence>
<keyword evidence="2" id="KW-1185">Reference proteome</keyword>
<accession>A0A1B9XY90</accession>
<evidence type="ECO:0000313" key="2">
    <source>
        <dbReference type="Proteomes" id="UP000093186"/>
    </source>
</evidence>
<dbReference type="STRING" id="447689.BA195_10125"/>
<dbReference type="Proteomes" id="UP000093186">
    <property type="component" value="Unassembled WGS sequence"/>
</dbReference>
<evidence type="ECO:0000313" key="1">
    <source>
        <dbReference type="EMBL" id="OCK42523.1"/>
    </source>
</evidence>
<protein>
    <submittedName>
        <fullName evidence="1">Uncharacterized protein</fullName>
    </submittedName>
</protein>
<name>A0A1B9XY90_9FLAO</name>
<dbReference type="EMBL" id="MAKX01000013">
    <property type="protein sequence ID" value="OCK42523.1"/>
    <property type="molecule type" value="Genomic_DNA"/>
</dbReference>